<dbReference type="CDD" id="cd02511">
    <property type="entry name" value="Beta4Glucosyltransferase"/>
    <property type="match status" value="1"/>
</dbReference>
<sequence length="301" mass="34788">MIAVLILTYNEQLHIARAIDSVSSFAGQIFVIDSFSTDQTVEIARSLGATVLQNPFVNQARQFQWGLDHAPIRCDWVMRLDADEVIEPELAREIGEKLPKLGPDVAGVNLKRKHIFLDRFIRHGGRYPLILTRIWRRGQGRVEDRWMDEHVIVQGGRTVLFDNPFSDHNLHNLGYFTDKHNKYATREAVDVLNRRYRLFAEDAGPTREGSSLQAAVKRLIKERIYNRIPFPISTLGYFLFRYVLQFGFLDGREGLIYHFLQGYWYRFLVGAKVLEFDRAISHLQSADEKRQALARLTGLAL</sequence>
<dbReference type="Pfam" id="PF00535">
    <property type="entry name" value="Glycos_transf_2"/>
    <property type="match status" value="1"/>
</dbReference>
<dbReference type="STRING" id="1336235.GCA_000518785_04086"/>
<keyword evidence="4" id="KW-1185">Reference proteome</keyword>
<dbReference type="PANTHER" id="PTHR43630:SF2">
    <property type="entry name" value="GLYCOSYLTRANSFERASE"/>
    <property type="match status" value="1"/>
</dbReference>
<gene>
    <name evidence="3" type="ORF">RHIZ70_2994</name>
</gene>
<evidence type="ECO:0000259" key="2">
    <source>
        <dbReference type="Pfam" id="PF00535"/>
    </source>
</evidence>
<proteinExistence type="inferred from homology"/>
<evidence type="ECO:0000313" key="4">
    <source>
        <dbReference type="Proteomes" id="UP000254764"/>
    </source>
</evidence>
<dbReference type="EMBL" id="UEYP01000003">
    <property type="protein sequence ID" value="SSC67286.1"/>
    <property type="molecule type" value="Genomic_DNA"/>
</dbReference>
<name>A0A376AHM4_9HYPH</name>
<accession>A0A376AHM4</accession>
<dbReference type="SUPFAM" id="SSF53448">
    <property type="entry name" value="Nucleotide-diphospho-sugar transferases"/>
    <property type="match status" value="1"/>
</dbReference>
<dbReference type="RefSeq" id="WP_115669932.1">
    <property type="nucleotide sequence ID" value="NZ_UEYP01000003.1"/>
</dbReference>
<evidence type="ECO:0000313" key="3">
    <source>
        <dbReference type="EMBL" id="SSC67286.1"/>
    </source>
</evidence>
<dbReference type="InterPro" id="IPR029044">
    <property type="entry name" value="Nucleotide-diphossugar_trans"/>
</dbReference>
<dbReference type="PANTHER" id="PTHR43630">
    <property type="entry name" value="POLY-BETA-1,6-N-ACETYL-D-GLUCOSAMINE SYNTHASE"/>
    <property type="match status" value="1"/>
</dbReference>
<dbReference type="OrthoDB" id="9815923at2"/>
<reference evidence="4" key="1">
    <citation type="submission" date="2018-07" db="EMBL/GenBank/DDBJ databases">
        <authorList>
            <person name="Peiro R."/>
            <person name="Begona"/>
            <person name="Cbmso G."/>
            <person name="Lopez M."/>
            <person name="Gonzalez S."/>
        </authorList>
    </citation>
    <scope>NUCLEOTIDE SEQUENCE [LARGE SCALE GENOMIC DNA]</scope>
</reference>
<feature type="domain" description="Glycosyltransferase 2-like" evidence="2">
    <location>
        <begin position="4"/>
        <end position="134"/>
    </location>
</feature>
<dbReference type="InterPro" id="IPR001173">
    <property type="entry name" value="Glyco_trans_2-like"/>
</dbReference>
<evidence type="ECO:0000256" key="1">
    <source>
        <dbReference type="ARBA" id="ARBA00038494"/>
    </source>
</evidence>
<protein>
    <recommendedName>
        <fullName evidence="2">Glycosyltransferase 2-like domain-containing protein</fullName>
    </recommendedName>
</protein>
<dbReference type="Proteomes" id="UP000254764">
    <property type="component" value="Unassembled WGS sequence"/>
</dbReference>
<dbReference type="Gene3D" id="3.90.550.10">
    <property type="entry name" value="Spore Coat Polysaccharide Biosynthesis Protein SpsA, Chain A"/>
    <property type="match status" value="1"/>
</dbReference>
<comment type="similarity">
    <text evidence="1">Belongs to the glycosyltransferase 2 family. WaaE/KdtX subfamily.</text>
</comment>
<dbReference type="AlphaFoldDB" id="A0A376AHM4"/>
<organism evidence="3 4">
    <name type="scientific">Ciceribacter selenitireducens ATCC BAA-1503</name>
    <dbReference type="NCBI Taxonomy" id="1336235"/>
    <lineage>
        <taxon>Bacteria</taxon>
        <taxon>Pseudomonadati</taxon>
        <taxon>Pseudomonadota</taxon>
        <taxon>Alphaproteobacteria</taxon>
        <taxon>Hyphomicrobiales</taxon>
        <taxon>Rhizobiaceae</taxon>
        <taxon>Ciceribacter</taxon>
    </lineage>
</organism>